<dbReference type="PROSITE" id="PS00662">
    <property type="entry name" value="T2SP_E"/>
    <property type="match status" value="1"/>
</dbReference>
<reference evidence="3 4" key="1">
    <citation type="submission" date="2020-08" db="EMBL/GenBank/DDBJ databases">
        <title>Genomic Encyclopedia of Type Strains, Phase IV (KMG-IV): sequencing the most valuable type-strain genomes for metagenomic binning, comparative biology and taxonomic classification.</title>
        <authorList>
            <person name="Goeker M."/>
        </authorList>
    </citation>
    <scope>NUCLEOTIDE SEQUENCE [LARGE SCALE GENOMIC DNA]</scope>
    <source>
        <strain evidence="3 4">DSM 103725</strain>
    </source>
</reference>
<evidence type="ECO:0000259" key="2">
    <source>
        <dbReference type="PROSITE" id="PS00662"/>
    </source>
</evidence>
<dbReference type="CDD" id="cd01131">
    <property type="entry name" value="PilT"/>
    <property type="match status" value="1"/>
</dbReference>
<dbReference type="Gene3D" id="3.30.450.90">
    <property type="match status" value="1"/>
</dbReference>
<dbReference type="PANTHER" id="PTHR30486:SF16">
    <property type="entry name" value="TWITCHING MOTILITY PROTEIN PILT"/>
    <property type="match status" value="1"/>
</dbReference>
<dbReference type="EMBL" id="JACHGY010000001">
    <property type="protein sequence ID" value="MBB6429275.1"/>
    <property type="molecule type" value="Genomic_DNA"/>
</dbReference>
<name>A0A7X0H4V4_9BACT</name>
<dbReference type="GO" id="GO:0005524">
    <property type="term" value="F:ATP binding"/>
    <property type="evidence" value="ECO:0007669"/>
    <property type="project" value="InterPro"/>
</dbReference>
<dbReference type="NCBIfam" id="TIGR01420">
    <property type="entry name" value="pilT_fam"/>
    <property type="match status" value="1"/>
</dbReference>
<proteinExistence type="inferred from homology"/>
<dbReference type="InterPro" id="IPR050921">
    <property type="entry name" value="T4SS_GSP_E_ATPase"/>
</dbReference>
<dbReference type="Proteomes" id="UP000541810">
    <property type="component" value="Unassembled WGS sequence"/>
</dbReference>
<dbReference type="AlphaFoldDB" id="A0A7X0H4V4"/>
<dbReference type="InterPro" id="IPR001482">
    <property type="entry name" value="T2SS/T4SS_dom"/>
</dbReference>
<dbReference type="Pfam" id="PF00437">
    <property type="entry name" value="T2SSE"/>
    <property type="match status" value="1"/>
</dbReference>
<dbReference type="GO" id="GO:0016887">
    <property type="term" value="F:ATP hydrolysis activity"/>
    <property type="evidence" value="ECO:0007669"/>
    <property type="project" value="InterPro"/>
</dbReference>
<dbReference type="RefSeq" id="WP_184676861.1">
    <property type="nucleotide sequence ID" value="NZ_JACHGY010000001.1"/>
</dbReference>
<comment type="similarity">
    <text evidence="1">Belongs to the GSP E family.</text>
</comment>
<evidence type="ECO:0000256" key="1">
    <source>
        <dbReference type="ARBA" id="ARBA00006611"/>
    </source>
</evidence>
<dbReference type="InterPro" id="IPR027417">
    <property type="entry name" value="P-loop_NTPase"/>
</dbReference>
<accession>A0A7X0H4V4</accession>
<evidence type="ECO:0000313" key="3">
    <source>
        <dbReference type="EMBL" id="MBB6429275.1"/>
    </source>
</evidence>
<evidence type="ECO:0000313" key="4">
    <source>
        <dbReference type="Proteomes" id="UP000541810"/>
    </source>
</evidence>
<comment type="caution">
    <text evidence="3">The sequence shown here is derived from an EMBL/GenBank/DDBJ whole genome shotgun (WGS) entry which is preliminary data.</text>
</comment>
<dbReference type="InterPro" id="IPR006321">
    <property type="entry name" value="PilT/PilU"/>
</dbReference>
<protein>
    <submittedName>
        <fullName evidence="3">Twitching motility protein PilT</fullName>
    </submittedName>
</protein>
<dbReference type="PANTHER" id="PTHR30486">
    <property type="entry name" value="TWITCHING MOTILITY PROTEIN PILT"/>
    <property type="match status" value="1"/>
</dbReference>
<sequence length="384" mass="43154">MSKHVSPHDSVVAGDPLVLHETLADTPLAKYFKAAVKFESSDLIMRGGQAPKLRLRGELKALDTTPPTIEEFNKWIHDGLTEEQIQQYADHGSLDIGCDFNVDGESHRFRVNIFLTRGRSAIAARRVSNEILDFSQLHLPEVMNNIVQVRQGLVLLCGVTGSGKSTTIAAMLDYINQTRACHILTIEDPIEYLFEDKKAMINQREIGLDVPDFPTALRGMVRENPDVVLIGEMRDKETFEAALQASETGHLVFGTIHASSASQAFNRIYDLFEPEERDPIRNILAYQMQAFVYQKLLPTIREELPRVPAVEVLLQSPPTRKLILEGREDELEKVIKDGREEGMRTYVDSLVELVETNYIHPKVAQANAPSPEEIKMRLRGISTG</sequence>
<dbReference type="SUPFAM" id="SSF52540">
    <property type="entry name" value="P-loop containing nucleoside triphosphate hydrolases"/>
    <property type="match status" value="1"/>
</dbReference>
<dbReference type="Gene3D" id="3.40.50.300">
    <property type="entry name" value="P-loop containing nucleotide triphosphate hydrolases"/>
    <property type="match status" value="1"/>
</dbReference>
<keyword evidence="4" id="KW-1185">Reference proteome</keyword>
<feature type="domain" description="Bacterial type II secretion system protein E" evidence="2">
    <location>
        <begin position="221"/>
        <end position="235"/>
    </location>
</feature>
<gene>
    <name evidence="3" type="ORF">HNQ40_001081</name>
</gene>
<organism evidence="3 4">
    <name type="scientific">Algisphaera agarilytica</name>
    <dbReference type="NCBI Taxonomy" id="1385975"/>
    <lineage>
        <taxon>Bacteria</taxon>
        <taxon>Pseudomonadati</taxon>
        <taxon>Planctomycetota</taxon>
        <taxon>Phycisphaerae</taxon>
        <taxon>Phycisphaerales</taxon>
        <taxon>Phycisphaeraceae</taxon>
        <taxon>Algisphaera</taxon>
    </lineage>
</organism>